<evidence type="ECO:0000313" key="3">
    <source>
        <dbReference type="Proteomes" id="UP000295252"/>
    </source>
</evidence>
<dbReference type="AlphaFoldDB" id="A0A068U137"/>
<keyword evidence="1" id="KW-0812">Transmembrane</keyword>
<dbReference type="PANTHER" id="PTHR34358:SF2">
    <property type="entry name" value="OS03G0411600 PROTEIN"/>
    <property type="match status" value="1"/>
</dbReference>
<keyword evidence="1" id="KW-0472">Membrane</keyword>
<dbReference type="Pfam" id="PF06708">
    <property type="entry name" value="DUF1195"/>
    <property type="match status" value="1"/>
</dbReference>
<evidence type="ECO:0000256" key="1">
    <source>
        <dbReference type="SAM" id="Phobius"/>
    </source>
</evidence>
<dbReference type="InterPro" id="IPR010608">
    <property type="entry name" value="DUF1195"/>
</dbReference>
<reference evidence="3" key="1">
    <citation type="journal article" date="2014" name="Science">
        <title>The coffee genome provides insight into the convergent evolution of caffeine biosynthesis.</title>
        <authorList>
            <person name="Denoeud F."/>
            <person name="Carretero-Paulet L."/>
            <person name="Dereeper A."/>
            <person name="Droc G."/>
            <person name="Guyot R."/>
            <person name="Pietrella M."/>
            <person name="Zheng C."/>
            <person name="Alberti A."/>
            <person name="Anthony F."/>
            <person name="Aprea G."/>
            <person name="Aury J.M."/>
            <person name="Bento P."/>
            <person name="Bernard M."/>
            <person name="Bocs S."/>
            <person name="Campa C."/>
            <person name="Cenci A."/>
            <person name="Combes M.C."/>
            <person name="Crouzillat D."/>
            <person name="Da Silva C."/>
            <person name="Daddiego L."/>
            <person name="De Bellis F."/>
            <person name="Dussert S."/>
            <person name="Garsmeur O."/>
            <person name="Gayraud T."/>
            <person name="Guignon V."/>
            <person name="Jahn K."/>
            <person name="Jamilloux V."/>
            <person name="Joet T."/>
            <person name="Labadie K."/>
            <person name="Lan T."/>
            <person name="Leclercq J."/>
            <person name="Lepelley M."/>
            <person name="Leroy T."/>
            <person name="Li L.T."/>
            <person name="Librado P."/>
            <person name="Lopez L."/>
            <person name="Munoz A."/>
            <person name="Noel B."/>
            <person name="Pallavicini A."/>
            <person name="Perrotta G."/>
            <person name="Poncet V."/>
            <person name="Pot D."/>
            <person name="Priyono X."/>
            <person name="Rigoreau M."/>
            <person name="Rouard M."/>
            <person name="Rozas J."/>
            <person name="Tranchant-Dubreuil C."/>
            <person name="VanBuren R."/>
            <person name="Zhang Q."/>
            <person name="Andrade A.C."/>
            <person name="Argout X."/>
            <person name="Bertrand B."/>
            <person name="de Kochko A."/>
            <person name="Graziosi G."/>
            <person name="Henry R.J."/>
            <person name="Jayarama X."/>
            <person name="Ming R."/>
            <person name="Nagai C."/>
            <person name="Rounsley S."/>
            <person name="Sankoff D."/>
            <person name="Giuliano G."/>
            <person name="Albert V.A."/>
            <person name="Wincker P."/>
            <person name="Lashermes P."/>
        </authorList>
    </citation>
    <scope>NUCLEOTIDE SEQUENCE [LARGE SCALE GENOMIC DNA]</scope>
    <source>
        <strain evidence="3">cv. DH200-94</strain>
    </source>
</reference>
<keyword evidence="1" id="KW-1133">Transmembrane helix</keyword>
<dbReference type="EMBL" id="HG739091">
    <property type="protein sequence ID" value="CDP02042.1"/>
    <property type="molecule type" value="Genomic_DNA"/>
</dbReference>
<evidence type="ECO:0000313" key="2">
    <source>
        <dbReference type="EMBL" id="CDP02042.1"/>
    </source>
</evidence>
<dbReference type="OrthoDB" id="2020737at2759"/>
<dbReference type="Gramene" id="CDP02042">
    <property type="protein sequence ID" value="CDP02042"/>
    <property type="gene ID" value="GSCOC_T00037258001"/>
</dbReference>
<sequence length="191" mass="21661">MKDDDTLPVSTPTSTSSLSLKKEISSASATAAAGDHSYLIFGRGRYKFWALAAIILLAFWSILTGTVTLRWSAANLNQLSNRDSLDFPLPDDLDVLEMEEREKVVRHMWDVYTSSNRRIRLAKFWEDAFKSAYEYMNSDVLGVREAAVSEIAKMSLRSIRLEPPPTAHSLSIRKWRTNQVTRRQVDGNSMD</sequence>
<proteinExistence type="predicted"/>
<keyword evidence="3" id="KW-1185">Reference proteome</keyword>
<dbReference type="OMA" id="MWDVYTS"/>
<accession>A0A068U137</accession>
<name>A0A068U137_COFCA</name>
<dbReference type="STRING" id="49390.A0A068U137"/>
<protein>
    <submittedName>
        <fullName evidence="2">Uncharacterized protein</fullName>
    </submittedName>
</protein>
<dbReference type="FunCoup" id="A0A068U137">
    <property type="interactions" value="1269"/>
</dbReference>
<dbReference type="Proteomes" id="UP000295252">
    <property type="component" value="Chromosome IX"/>
</dbReference>
<dbReference type="PhylomeDB" id="A0A068U137"/>
<feature type="transmembrane region" description="Helical" evidence="1">
    <location>
        <begin position="48"/>
        <end position="71"/>
    </location>
</feature>
<dbReference type="PANTHER" id="PTHR34358">
    <property type="entry name" value="OS03G0411600 PROTEIN"/>
    <property type="match status" value="1"/>
</dbReference>
<dbReference type="InParanoid" id="A0A068U137"/>
<organism evidence="2 3">
    <name type="scientific">Coffea canephora</name>
    <name type="common">Robusta coffee</name>
    <dbReference type="NCBI Taxonomy" id="49390"/>
    <lineage>
        <taxon>Eukaryota</taxon>
        <taxon>Viridiplantae</taxon>
        <taxon>Streptophyta</taxon>
        <taxon>Embryophyta</taxon>
        <taxon>Tracheophyta</taxon>
        <taxon>Spermatophyta</taxon>
        <taxon>Magnoliopsida</taxon>
        <taxon>eudicotyledons</taxon>
        <taxon>Gunneridae</taxon>
        <taxon>Pentapetalae</taxon>
        <taxon>asterids</taxon>
        <taxon>lamiids</taxon>
        <taxon>Gentianales</taxon>
        <taxon>Rubiaceae</taxon>
        <taxon>Ixoroideae</taxon>
        <taxon>Gardenieae complex</taxon>
        <taxon>Bertiereae - Coffeeae clade</taxon>
        <taxon>Coffeeae</taxon>
        <taxon>Coffea</taxon>
    </lineage>
</organism>
<gene>
    <name evidence="2" type="ORF">GSCOC_T00037258001</name>
</gene>